<comment type="caution">
    <text evidence="2">The sequence shown here is derived from an EMBL/GenBank/DDBJ whole genome shotgun (WGS) entry which is preliminary data.</text>
</comment>
<keyword evidence="1" id="KW-1133">Transmembrane helix</keyword>
<dbReference type="AlphaFoldDB" id="A0A931CJW0"/>
<keyword evidence="1" id="KW-0812">Transmembrane</keyword>
<feature type="transmembrane region" description="Helical" evidence="1">
    <location>
        <begin position="109"/>
        <end position="132"/>
    </location>
</feature>
<dbReference type="EMBL" id="JADQTO010000038">
    <property type="protein sequence ID" value="MBG0568431.1"/>
    <property type="molecule type" value="Genomic_DNA"/>
</dbReference>
<dbReference type="RefSeq" id="WP_196420205.1">
    <property type="nucleotide sequence ID" value="NZ_JADQTO010000038.1"/>
</dbReference>
<evidence type="ECO:0000256" key="1">
    <source>
        <dbReference type="SAM" id="Phobius"/>
    </source>
</evidence>
<feature type="transmembrane region" description="Helical" evidence="1">
    <location>
        <begin position="32"/>
        <end position="56"/>
    </location>
</feature>
<gene>
    <name evidence="2" type="ORF">I4J89_44110</name>
</gene>
<evidence type="ECO:0000313" key="3">
    <source>
        <dbReference type="Proteomes" id="UP000598146"/>
    </source>
</evidence>
<accession>A0A931CJW0</accession>
<protein>
    <submittedName>
        <fullName evidence="2">Uncharacterized protein</fullName>
    </submittedName>
</protein>
<name>A0A931CJW0_9ACTN</name>
<keyword evidence="1" id="KW-0472">Membrane</keyword>
<reference evidence="2" key="1">
    <citation type="submission" date="2020-11" db="EMBL/GenBank/DDBJ databases">
        <title>Isolation and identification of active actinomycetes.</title>
        <authorList>
            <person name="Sun X."/>
        </authorList>
    </citation>
    <scope>NUCLEOTIDE SEQUENCE</scope>
    <source>
        <strain evidence="2">NEAU-A11</strain>
    </source>
</reference>
<dbReference type="Proteomes" id="UP000598146">
    <property type="component" value="Unassembled WGS sequence"/>
</dbReference>
<feature type="transmembrane region" description="Helical" evidence="1">
    <location>
        <begin position="76"/>
        <end position="97"/>
    </location>
</feature>
<keyword evidence="3" id="KW-1185">Reference proteome</keyword>
<proteinExistence type="predicted"/>
<organism evidence="2 3">
    <name type="scientific">Actinoplanes aureus</name>
    <dbReference type="NCBI Taxonomy" id="2792083"/>
    <lineage>
        <taxon>Bacteria</taxon>
        <taxon>Bacillati</taxon>
        <taxon>Actinomycetota</taxon>
        <taxon>Actinomycetes</taxon>
        <taxon>Micromonosporales</taxon>
        <taxon>Micromonosporaceae</taxon>
        <taxon>Actinoplanes</taxon>
    </lineage>
</organism>
<sequence>MRLAHRLVTAMILVGYRPVVQRETTAAVRAQGATWVLILIQATVAAAYGYGVVAYLTTDAEFFPEHAPPAWALPAVYATFLGPPATLTCILVSATLLRRSDYRSSNVFWRLLAAACTVSVAALITMVSPLGLEIFDWYVS</sequence>
<evidence type="ECO:0000313" key="2">
    <source>
        <dbReference type="EMBL" id="MBG0568431.1"/>
    </source>
</evidence>